<keyword evidence="1 2" id="KW-0129">CBS domain</keyword>
<name>A0A8U0HZR9_9EURY</name>
<proteinExistence type="predicted"/>
<dbReference type="PROSITE" id="PS51371">
    <property type="entry name" value="CBS"/>
    <property type="match status" value="2"/>
</dbReference>
<evidence type="ECO:0000313" key="5">
    <source>
        <dbReference type="Proteomes" id="UP000830729"/>
    </source>
</evidence>
<dbReference type="InterPro" id="IPR051257">
    <property type="entry name" value="Diverse_CBS-Domain"/>
</dbReference>
<feature type="domain" description="CBS" evidence="3">
    <location>
        <begin position="75"/>
        <end position="132"/>
    </location>
</feature>
<dbReference type="SMART" id="SM00116">
    <property type="entry name" value="CBS"/>
    <property type="match status" value="2"/>
</dbReference>
<dbReference type="InterPro" id="IPR000644">
    <property type="entry name" value="CBS_dom"/>
</dbReference>
<dbReference type="GeneID" id="72185190"/>
<keyword evidence="5" id="KW-1185">Reference proteome</keyword>
<dbReference type="SUPFAM" id="SSF54631">
    <property type="entry name" value="CBS-domain pair"/>
    <property type="match status" value="1"/>
</dbReference>
<organism evidence="4 5">
    <name type="scientific">Halorussus limi</name>
    <dbReference type="NCBI Taxonomy" id="2938695"/>
    <lineage>
        <taxon>Archaea</taxon>
        <taxon>Methanobacteriati</taxon>
        <taxon>Methanobacteriota</taxon>
        <taxon>Stenosarchaea group</taxon>
        <taxon>Halobacteria</taxon>
        <taxon>Halobacteriales</taxon>
        <taxon>Haladaptataceae</taxon>
        <taxon>Halorussus</taxon>
    </lineage>
</organism>
<dbReference type="Proteomes" id="UP000830729">
    <property type="component" value="Chromosome"/>
</dbReference>
<dbReference type="RefSeq" id="WP_248652081.1">
    <property type="nucleotide sequence ID" value="NZ_CP096659.1"/>
</dbReference>
<reference evidence="4 5" key="1">
    <citation type="submission" date="2022-04" db="EMBL/GenBank/DDBJ databases">
        <title>Diverse halophilic archaea isolated from saline environments.</title>
        <authorList>
            <person name="Cui H.-L."/>
        </authorList>
    </citation>
    <scope>NUCLEOTIDE SEQUENCE [LARGE SCALE GENOMIC DNA]</scope>
    <source>
        <strain evidence="4 5">XZYJT49</strain>
    </source>
</reference>
<sequence>MEDIFVGRLMSSPVETVSPDTPAHVAAETMLDEGIGSVIVTGDDGQLRGILTATDFVHVAAEQRWATDATVETYMTTDVTTTDANAEVRDIADLMITEGFHHVPVVDESEGVVGIITTTDITAYMSNVQTPSPA</sequence>
<evidence type="ECO:0000313" key="4">
    <source>
        <dbReference type="EMBL" id="UPV76044.1"/>
    </source>
</evidence>
<dbReference type="PANTHER" id="PTHR43080">
    <property type="entry name" value="CBS DOMAIN-CONTAINING PROTEIN CBSX3, MITOCHONDRIAL"/>
    <property type="match status" value="1"/>
</dbReference>
<accession>A0A8U0HZR9</accession>
<dbReference type="Pfam" id="PF00571">
    <property type="entry name" value="CBS"/>
    <property type="match status" value="2"/>
</dbReference>
<dbReference type="KEGG" id="halx:M0R89_08285"/>
<dbReference type="EMBL" id="CP096659">
    <property type="protein sequence ID" value="UPV76044.1"/>
    <property type="molecule type" value="Genomic_DNA"/>
</dbReference>
<feature type="domain" description="CBS" evidence="3">
    <location>
        <begin position="10"/>
        <end position="67"/>
    </location>
</feature>
<dbReference type="InterPro" id="IPR046342">
    <property type="entry name" value="CBS_dom_sf"/>
</dbReference>
<evidence type="ECO:0000259" key="3">
    <source>
        <dbReference type="PROSITE" id="PS51371"/>
    </source>
</evidence>
<dbReference type="Gene3D" id="3.10.580.10">
    <property type="entry name" value="CBS-domain"/>
    <property type="match status" value="1"/>
</dbReference>
<dbReference type="PANTHER" id="PTHR43080:SF2">
    <property type="entry name" value="CBS DOMAIN-CONTAINING PROTEIN"/>
    <property type="match status" value="1"/>
</dbReference>
<evidence type="ECO:0000256" key="1">
    <source>
        <dbReference type="ARBA" id="ARBA00023122"/>
    </source>
</evidence>
<gene>
    <name evidence="4" type="ORF">M0R89_08285</name>
</gene>
<protein>
    <submittedName>
        <fullName evidence="4">CBS domain-containing protein</fullName>
    </submittedName>
</protein>
<dbReference type="AlphaFoldDB" id="A0A8U0HZR9"/>
<evidence type="ECO:0000256" key="2">
    <source>
        <dbReference type="PROSITE-ProRule" id="PRU00703"/>
    </source>
</evidence>